<accession>A0A1G6ZKP6</accession>
<dbReference type="PANTHER" id="PTHR30543:SF21">
    <property type="entry name" value="NAD(P)H-DEPENDENT FMN REDUCTASE LOT6"/>
    <property type="match status" value="1"/>
</dbReference>
<dbReference type="InterPro" id="IPR029039">
    <property type="entry name" value="Flavoprotein-like_sf"/>
</dbReference>
<feature type="domain" description="NADPH-dependent FMN reductase-like" evidence="1">
    <location>
        <begin position="1"/>
        <end position="142"/>
    </location>
</feature>
<dbReference type="STRING" id="591205.SAMN05421538_103290"/>
<organism evidence="2 3">
    <name type="scientific">Paracoccus isoporae</name>
    <dbReference type="NCBI Taxonomy" id="591205"/>
    <lineage>
        <taxon>Bacteria</taxon>
        <taxon>Pseudomonadati</taxon>
        <taxon>Pseudomonadota</taxon>
        <taxon>Alphaproteobacteria</taxon>
        <taxon>Rhodobacterales</taxon>
        <taxon>Paracoccaceae</taxon>
        <taxon>Paracoccus</taxon>
    </lineage>
</organism>
<dbReference type="GO" id="GO:0005829">
    <property type="term" value="C:cytosol"/>
    <property type="evidence" value="ECO:0007669"/>
    <property type="project" value="TreeGrafter"/>
</dbReference>
<protein>
    <submittedName>
        <fullName evidence="2">Chromate reductase</fullName>
    </submittedName>
</protein>
<dbReference type="RefSeq" id="WP_090522496.1">
    <property type="nucleotide sequence ID" value="NZ_FNAH01000003.1"/>
</dbReference>
<dbReference type="Gene3D" id="3.40.50.360">
    <property type="match status" value="1"/>
</dbReference>
<dbReference type="GO" id="GO:0016491">
    <property type="term" value="F:oxidoreductase activity"/>
    <property type="evidence" value="ECO:0007669"/>
    <property type="project" value="InterPro"/>
</dbReference>
<dbReference type="Pfam" id="PF03358">
    <property type="entry name" value="FMN_red"/>
    <property type="match status" value="1"/>
</dbReference>
<evidence type="ECO:0000313" key="3">
    <source>
        <dbReference type="Proteomes" id="UP000199344"/>
    </source>
</evidence>
<dbReference type="AlphaFoldDB" id="A0A1G6ZKP6"/>
<dbReference type="InterPro" id="IPR050712">
    <property type="entry name" value="NAD(P)H-dep_reductase"/>
</dbReference>
<dbReference type="SUPFAM" id="SSF52218">
    <property type="entry name" value="Flavoproteins"/>
    <property type="match status" value="1"/>
</dbReference>
<dbReference type="Proteomes" id="UP000199344">
    <property type="component" value="Unassembled WGS sequence"/>
</dbReference>
<reference evidence="2 3" key="1">
    <citation type="submission" date="2016-10" db="EMBL/GenBank/DDBJ databases">
        <authorList>
            <person name="de Groot N.N."/>
        </authorList>
    </citation>
    <scope>NUCLEOTIDE SEQUENCE [LARGE SCALE GENOMIC DNA]</scope>
    <source>
        <strain evidence="2 3">DSM 22220</strain>
    </source>
</reference>
<sequence length="178" mass="19170">MRLYGFAASTRPDSVNRALFAHLEGVLADRGHSLSELDYAVVEDLPLYTDLRERVDGVPAEIRQIAQDILAADGLLIVSPEYNFSTPGPLKNAIDWLSRIRPYATRGKPVLLAAASGSPLGGWRGLAALRVPLACLGAHVLPWDITLGGVRSADEVNHSVATPALRERISLAVDQLGR</sequence>
<dbReference type="EMBL" id="FNAH01000003">
    <property type="protein sequence ID" value="SDE03100.1"/>
    <property type="molecule type" value="Genomic_DNA"/>
</dbReference>
<dbReference type="OrthoDB" id="9812295at2"/>
<evidence type="ECO:0000313" key="2">
    <source>
        <dbReference type="EMBL" id="SDE03100.1"/>
    </source>
</evidence>
<proteinExistence type="predicted"/>
<evidence type="ECO:0000259" key="1">
    <source>
        <dbReference type="Pfam" id="PF03358"/>
    </source>
</evidence>
<name>A0A1G6ZKP6_9RHOB</name>
<dbReference type="PANTHER" id="PTHR30543">
    <property type="entry name" value="CHROMATE REDUCTASE"/>
    <property type="match status" value="1"/>
</dbReference>
<gene>
    <name evidence="2" type="ORF">SAMN05421538_103290</name>
</gene>
<dbReference type="GO" id="GO:0010181">
    <property type="term" value="F:FMN binding"/>
    <property type="evidence" value="ECO:0007669"/>
    <property type="project" value="TreeGrafter"/>
</dbReference>
<keyword evidence="3" id="KW-1185">Reference proteome</keyword>
<dbReference type="InterPro" id="IPR005025">
    <property type="entry name" value="FMN_Rdtase-like_dom"/>
</dbReference>